<feature type="region of interest" description="Disordered" evidence="4">
    <location>
        <begin position="411"/>
        <end position="453"/>
    </location>
</feature>
<evidence type="ECO:0000256" key="1">
    <source>
        <dbReference type="ARBA" id="ARBA00022741"/>
    </source>
</evidence>
<dbReference type="PROSITE" id="PS00108">
    <property type="entry name" value="PROTEIN_KINASE_ST"/>
    <property type="match status" value="1"/>
</dbReference>
<keyword evidence="2 3" id="KW-0067">ATP-binding</keyword>
<dbReference type="Pfam" id="PF00069">
    <property type="entry name" value="Pkinase"/>
    <property type="match status" value="1"/>
</dbReference>
<dbReference type="AlphaFoldDB" id="A0A9W8H9N0"/>
<dbReference type="SUPFAM" id="SSF56112">
    <property type="entry name" value="Protein kinase-like (PK-like)"/>
    <property type="match status" value="1"/>
</dbReference>
<evidence type="ECO:0000259" key="5">
    <source>
        <dbReference type="PROSITE" id="PS50011"/>
    </source>
</evidence>
<dbReference type="GO" id="GO:0004674">
    <property type="term" value="F:protein serine/threonine kinase activity"/>
    <property type="evidence" value="ECO:0007669"/>
    <property type="project" value="TreeGrafter"/>
</dbReference>
<dbReference type="PROSITE" id="PS00107">
    <property type="entry name" value="PROTEIN_KINASE_ATP"/>
    <property type="match status" value="1"/>
</dbReference>
<evidence type="ECO:0000256" key="2">
    <source>
        <dbReference type="ARBA" id="ARBA00022840"/>
    </source>
</evidence>
<dbReference type="OrthoDB" id="4062651at2759"/>
<organism evidence="6 7">
    <name type="scientific">Coemansia javaensis</name>
    <dbReference type="NCBI Taxonomy" id="2761396"/>
    <lineage>
        <taxon>Eukaryota</taxon>
        <taxon>Fungi</taxon>
        <taxon>Fungi incertae sedis</taxon>
        <taxon>Zoopagomycota</taxon>
        <taxon>Kickxellomycotina</taxon>
        <taxon>Kickxellomycetes</taxon>
        <taxon>Kickxellales</taxon>
        <taxon>Kickxellaceae</taxon>
        <taxon>Coemansia</taxon>
    </lineage>
</organism>
<dbReference type="PROSITE" id="PS50011">
    <property type="entry name" value="PROTEIN_KINASE_DOM"/>
    <property type="match status" value="1"/>
</dbReference>
<accession>A0A9W8H9N0</accession>
<dbReference type="InterPro" id="IPR011009">
    <property type="entry name" value="Kinase-like_dom_sf"/>
</dbReference>
<dbReference type="InterPro" id="IPR017441">
    <property type="entry name" value="Protein_kinase_ATP_BS"/>
</dbReference>
<protein>
    <recommendedName>
        <fullName evidence="5">Protein kinase domain-containing protein</fullName>
    </recommendedName>
</protein>
<evidence type="ECO:0000256" key="4">
    <source>
        <dbReference type="SAM" id="MobiDB-lite"/>
    </source>
</evidence>
<dbReference type="SMART" id="SM00220">
    <property type="entry name" value="S_TKc"/>
    <property type="match status" value="1"/>
</dbReference>
<dbReference type="PANTHER" id="PTHR44329">
    <property type="entry name" value="SERINE/THREONINE-PROTEIN KINASE TNNI3K-RELATED"/>
    <property type="match status" value="1"/>
</dbReference>
<evidence type="ECO:0000313" key="6">
    <source>
        <dbReference type="EMBL" id="KAJ2780934.1"/>
    </source>
</evidence>
<keyword evidence="1 3" id="KW-0547">Nucleotide-binding</keyword>
<feature type="binding site" evidence="3">
    <location>
        <position position="118"/>
    </location>
    <ligand>
        <name>ATP</name>
        <dbReference type="ChEBI" id="CHEBI:30616"/>
    </ligand>
</feature>
<dbReference type="Gene3D" id="1.10.510.10">
    <property type="entry name" value="Transferase(Phosphotransferase) domain 1"/>
    <property type="match status" value="1"/>
</dbReference>
<name>A0A9W8H9N0_9FUNG</name>
<dbReference type="InterPro" id="IPR000719">
    <property type="entry name" value="Prot_kinase_dom"/>
</dbReference>
<comment type="caution">
    <text evidence="6">The sequence shown here is derived from an EMBL/GenBank/DDBJ whole genome shotgun (WGS) entry which is preliminary data.</text>
</comment>
<reference evidence="6" key="1">
    <citation type="submission" date="2022-07" db="EMBL/GenBank/DDBJ databases">
        <title>Phylogenomic reconstructions and comparative analyses of Kickxellomycotina fungi.</title>
        <authorList>
            <person name="Reynolds N.K."/>
            <person name="Stajich J.E."/>
            <person name="Barry K."/>
            <person name="Grigoriev I.V."/>
            <person name="Crous P."/>
            <person name="Smith M.E."/>
        </authorList>
    </citation>
    <scope>NUCLEOTIDE SEQUENCE</scope>
    <source>
        <strain evidence="6">NBRC 105414</strain>
    </source>
</reference>
<dbReference type="Proteomes" id="UP001140217">
    <property type="component" value="Unassembled WGS sequence"/>
</dbReference>
<evidence type="ECO:0000313" key="7">
    <source>
        <dbReference type="Proteomes" id="UP001140217"/>
    </source>
</evidence>
<dbReference type="CDD" id="cd00180">
    <property type="entry name" value="PKc"/>
    <property type="match status" value="1"/>
</dbReference>
<dbReference type="InterPro" id="IPR051681">
    <property type="entry name" value="Ser/Thr_Kinases-Pseudokinases"/>
</dbReference>
<dbReference type="InterPro" id="IPR008271">
    <property type="entry name" value="Ser/Thr_kinase_AS"/>
</dbReference>
<sequence length="504" mass="52821">MAHDGRGAHFMPAPLKGRYTVGGAAPVGGAGLLPQLDISRCVPPTAAAPHPPPQMVHPPPQMAHPPPALDLDLDLRDGLAVRVDRTRVIGTGQYSTVCMGALLRPGAPAADAVPCAVKIPHPGSLDARELGLVEAAALWQAGSAPQTVGCYGLVNLRDAEPGQDTTEQQQQQQGCCPLSQWPAVAARALAGQGEWALVLEYCAGGSCWDWMARDRLAMGAELFCAWARQLATALVALKAAGVAHMDIKAHNMLLGHDGCIRLADFTAARFSGQALAAVQLASPGFEPQQYPPYMDFGGTVPYSAPEALANPAKPRSNDELHRMDVYSLGVTLYTLFVGGHEPYATVKSAVEQMLLASRGAFWSWEERHYLAALQSAAETAPSTPVDARPAAGASAAAAAAASATATATATAAGHVAGPPSPPAGPPLQLARSVSSGPRPLARRRTLKSRKAEPREFRRFLSGEPLPPAVEDLLRAMVSPDPLQRPDAADILAALDRIEADIFEG</sequence>
<evidence type="ECO:0000256" key="3">
    <source>
        <dbReference type="PROSITE-ProRule" id="PRU10141"/>
    </source>
</evidence>
<feature type="domain" description="Protein kinase" evidence="5">
    <location>
        <begin position="83"/>
        <end position="497"/>
    </location>
</feature>
<dbReference type="GO" id="GO:0005524">
    <property type="term" value="F:ATP binding"/>
    <property type="evidence" value="ECO:0007669"/>
    <property type="project" value="UniProtKB-UniRule"/>
</dbReference>
<dbReference type="EMBL" id="JANBUL010000120">
    <property type="protein sequence ID" value="KAJ2780934.1"/>
    <property type="molecule type" value="Genomic_DNA"/>
</dbReference>
<keyword evidence="7" id="KW-1185">Reference proteome</keyword>
<proteinExistence type="predicted"/>
<gene>
    <name evidence="6" type="ORF">H4R18_003181</name>
</gene>